<name>A0AAV3AN57_PYXAD</name>
<dbReference type="SUPFAM" id="SSF56112">
    <property type="entry name" value="Protein kinase-like (PK-like)"/>
    <property type="match status" value="1"/>
</dbReference>
<reference evidence="17" key="1">
    <citation type="thesis" date="2020" institute="ProQuest LLC" country="789 East Eisenhower Parkway, Ann Arbor, MI, USA">
        <title>Comparative Genomics and Chromosome Evolution.</title>
        <authorList>
            <person name="Mudd A.B."/>
        </authorList>
    </citation>
    <scope>NUCLEOTIDE SEQUENCE</scope>
    <source>
        <strain evidence="17">1538</strain>
        <tissue evidence="17">Blood</tissue>
    </source>
</reference>
<dbReference type="InterPro" id="IPR020635">
    <property type="entry name" value="Tyr_kinase_cat_dom"/>
</dbReference>
<evidence type="ECO:0000256" key="6">
    <source>
        <dbReference type="ARBA" id="ARBA00022777"/>
    </source>
</evidence>
<dbReference type="PROSITE" id="PS00107">
    <property type="entry name" value="PROTEIN_KINASE_ATP"/>
    <property type="match status" value="1"/>
</dbReference>
<dbReference type="FunFam" id="1.10.510.10:FF:001512">
    <property type="entry name" value="Receptor tyrosine-protein kinase erbB-2"/>
    <property type="match status" value="1"/>
</dbReference>
<feature type="domain" description="Protein kinase" evidence="16">
    <location>
        <begin position="291"/>
        <end position="543"/>
    </location>
</feature>
<dbReference type="Pfam" id="PF07714">
    <property type="entry name" value="PK_Tyr_Ser-Thr"/>
    <property type="match status" value="1"/>
</dbReference>
<evidence type="ECO:0000313" key="17">
    <source>
        <dbReference type="EMBL" id="DBA25412.1"/>
    </source>
</evidence>
<dbReference type="Gene3D" id="3.30.505.10">
    <property type="entry name" value="SH2 domain"/>
    <property type="match status" value="1"/>
</dbReference>
<evidence type="ECO:0000256" key="10">
    <source>
        <dbReference type="ARBA" id="ARBA00051245"/>
    </source>
</evidence>
<dbReference type="PANTHER" id="PTHR24418">
    <property type="entry name" value="TYROSINE-PROTEIN KINASE"/>
    <property type="match status" value="1"/>
</dbReference>
<evidence type="ECO:0000313" key="18">
    <source>
        <dbReference type="Proteomes" id="UP001181693"/>
    </source>
</evidence>
<dbReference type="EMBL" id="DYDO01000004">
    <property type="protein sequence ID" value="DBA25412.1"/>
    <property type="molecule type" value="Genomic_DNA"/>
</dbReference>
<comment type="catalytic activity">
    <reaction evidence="10">
        <text>L-tyrosyl-[protein] + ATP = O-phospho-L-tyrosyl-[protein] + ADP + H(+)</text>
        <dbReference type="Rhea" id="RHEA:10596"/>
        <dbReference type="Rhea" id="RHEA-COMP:10136"/>
        <dbReference type="Rhea" id="RHEA-COMP:20101"/>
        <dbReference type="ChEBI" id="CHEBI:15378"/>
        <dbReference type="ChEBI" id="CHEBI:30616"/>
        <dbReference type="ChEBI" id="CHEBI:46858"/>
        <dbReference type="ChEBI" id="CHEBI:61978"/>
        <dbReference type="ChEBI" id="CHEBI:456216"/>
        <dbReference type="EC" id="2.7.10.2"/>
    </reaction>
</comment>
<dbReference type="PROSITE" id="PS50002">
    <property type="entry name" value="SH3"/>
    <property type="match status" value="1"/>
</dbReference>
<dbReference type="Proteomes" id="UP001181693">
    <property type="component" value="Unassembled WGS sequence"/>
</dbReference>
<dbReference type="PROSITE" id="PS50011">
    <property type="entry name" value="PROTEIN_KINASE_DOM"/>
    <property type="match status" value="1"/>
</dbReference>
<keyword evidence="11" id="KW-0727">SH2 domain</keyword>
<evidence type="ECO:0000256" key="3">
    <source>
        <dbReference type="ARBA" id="ARBA00022443"/>
    </source>
</evidence>
<keyword evidence="4" id="KW-0808">Transferase</keyword>
<feature type="domain" description="SH3" evidence="15">
    <location>
        <begin position="129"/>
        <end position="192"/>
    </location>
</feature>
<evidence type="ECO:0000256" key="1">
    <source>
        <dbReference type="ARBA" id="ARBA00004308"/>
    </source>
</evidence>
<keyword evidence="6" id="KW-0418">Kinase</keyword>
<keyword evidence="3 12" id="KW-0728">SH3 domain</keyword>
<dbReference type="Gene3D" id="2.30.30.40">
    <property type="entry name" value="SH3 Domains"/>
    <property type="match status" value="1"/>
</dbReference>
<comment type="subcellular location">
    <subcellularLocation>
        <location evidence="1">Endomembrane system</location>
    </subcellularLocation>
</comment>
<dbReference type="SUPFAM" id="SSF55550">
    <property type="entry name" value="SH2 domain"/>
    <property type="match status" value="1"/>
</dbReference>
<evidence type="ECO:0000256" key="12">
    <source>
        <dbReference type="PROSITE-ProRule" id="PRU00192"/>
    </source>
</evidence>
<protein>
    <recommendedName>
        <fullName evidence="2">non-specific protein-tyrosine kinase</fullName>
        <ecNumber evidence="2">2.7.10.2</ecNumber>
    </recommendedName>
</protein>
<evidence type="ECO:0000256" key="2">
    <source>
        <dbReference type="ARBA" id="ARBA00011903"/>
    </source>
</evidence>
<evidence type="ECO:0000256" key="13">
    <source>
        <dbReference type="PROSITE-ProRule" id="PRU10141"/>
    </source>
</evidence>
<proteinExistence type="predicted"/>
<dbReference type="SMART" id="SM00326">
    <property type="entry name" value="SH3"/>
    <property type="match status" value="1"/>
</dbReference>
<evidence type="ECO:0000259" key="16">
    <source>
        <dbReference type="PROSITE" id="PS50011"/>
    </source>
</evidence>
<evidence type="ECO:0000256" key="5">
    <source>
        <dbReference type="ARBA" id="ARBA00022741"/>
    </source>
</evidence>
<dbReference type="InterPro" id="IPR011009">
    <property type="entry name" value="Kinase-like_dom_sf"/>
</dbReference>
<evidence type="ECO:0000256" key="8">
    <source>
        <dbReference type="ARBA" id="ARBA00023136"/>
    </source>
</evidence>
<keyword evidence="5 13" id="KW-0547">Nucleotide-binding</keyword>
<dbReference type="InterPro" id="IPR036860">
    <property type="entry name" value="SH2_dom_sf"/>
</dbReference>
<evidence type="ECO:0000259" key="14">
    <source>
        <dbReference type="PROSITE" id="PS50001"/>
    </source>
</evidence>
<accession>A0AAV3AN57</accession>
<evidence type="ECO:0000256" key="7">
    <source>
        <dbReference type="ARBA" id="ARBA00022840"/>
    </source>
</evidence>
<dbReference type="GO" id="GO:0050793">
    <property type="term" value="P:regulation of developmental process"/>
    <property type="evidence" value="ECO:0007669"/>
    <property type="project" value="UniProtKB-ARBA"/>
</dbReference>
<dbReference type="InterPro" id="IPR017441">
    <property type="entry name" value="Protein_kinase_ATP_BS"/>
</dbReference>
<feature type="binding site" evidence="13">
    <location>
        <position position="319"/>
    </location>
    <ligand>
        <name>ATP</name>
        <dbReference type="ChEBI" id="CHEBI:30616"/>
    </ligand>
</feature>
<evidence type="ECO:0000256" key="11">
    <source>
        <dbReference type="PROSITE-ProRule" id="PRU00191"/>
    </source>
</evidence>
<gene>
    <name evidence="17" type="ORF">GDO54_009798</name>
</gene>
<feature type="domain" description="SH2" evidence="14">
    <location>
        <begin position="165"/>
        <end position="265"/>
    </location>
</feature>
<dbReference type="Pfam" id="PF00018">
    <property type="entry name" value="SH3_1"/>
    <property type="match status" value="1"/>
</dbReference>
<evidence type="ECO:0000256" key="9">
    <source>
        <dbReference type="ARBA" id="ARBA00023137"/>
    </source>
</evidence>
<dbReference type="SUPFAM" id="SSF50044">
    <property type="entry name" value="SH3-domain"/>
    <property type="match status" value="1"/>
</dbReference>
<dbReference type="PROSITE" id="PS50001">
    <property type="entry name" value="SH2"/>
    <property type="match status" value="1"/>
</dbReference>
<dbReference type="GO" id="GO:0048468">
    <property type="term" value="P:cell development"/>
    <property type="evidence" value="ECO:0007669"/>
    <property type="project" value="UniProtKB-ARBA"/>
</dbReference>
<dbReference type="InterPro" id="IPR001245">
    <property type="entry name" value="Ser-Thr/Tyr_kinase_cat_dom"/>
</dbReference>
<keyword evidence="18" id="KW-1185">Reference proteome</keyword>
<dbReference type="GO" id="GO:0012505">
    <property type="term" value="C:endomembrane system"/>
    <property type="evidence" value="ECO:0007669"/>
    <property type="project" value="UniProtKB-SubCell"/>
</dbReference>
<dbReference type="PROSITE" id="PS00109">
    <property type="entry name" value="PROTEIN_KINASE_TYR"/>
    <property type="match status" value="1"/>
</dbReference>
<dbReference type="InterPro" id="IPR036028">
    <property type="entry name" value="SH3-like_dom_sf"/>
</dbReference>
<dbReference type="PRINTS" id="PR00109">
    <property type="entry name" value="TYRKINASE"/>
</dbReference>
<dbReference type="AlphaFoldDB" id="A0AAV3AN57"/>
<dbReference type="EC" id="2.7.10.2" evidence="2"/>
<dbReference type="GO" id="GO:0004715">
    <property type="term" value="F:non-membrane spanning protein tyrosine kinase activity"/>
    <property type="evidence" value="ECO:0007669"/>
    <property type="project" value="UniProtKB-EC"/>
</dbReference>
<comment type="caution">
    <text evidence="17">The sequence shown here is derived from an EMBL/GenBank/DDBJ whole genome shotgun (WGS) entry which is preliminary data.</text>
</comment>
<dbReference type="InterPro" id="IPR000980">
    <property type="entry name" value="SH2"/>
</dbReference>
<dbReference type="SMART" id="SM00219">
    <property type="entry name" value="TyrKc"/>
    <property type="match status" value="1"/>
</dbReference>
<sequence length="557" mass="62982">MGLNVCKQCCGCCPCGCCHDPVEIPVIGIHSISTSVPGNAKLPDKPDSVTEWMKMYRTHNLNPEVPLNLERHLKGEDNPVFADISTTSTKMPTFTGCAPPSDHHIGEQTNMPVFTKSIGKRRSEMLETFCRNTKISTYSYKPRSSKDLEVRKGDEVEVLEEQGTWILARTLNDDGESKTGYIPLTFLANTGSLEAEECTKKKVTPLSMSFSSAVRIDSMVRNYRVHEEDGAFFLVQRASFPTIKELVHYYLESQDGLCTKLDKPCVKLDLPPMDSISHTTVNQLEIDPSSIQRVRKLGRGRFGLVWLGLWNGTTEVAIKELQVTAESLQKSLHGEAETMWRLSHEKLLKLYAVCLQTQPVFIVTEYMKHGTLKRYLRGHQELRDLEYYQLVDFAVQIAQGMVYMEQKGCVHRDLRSENVLLSAMMSCKIGDFGMARFMESSSIAVSADAQIPIKWTAPEVFQHQKYSSKSDVWSFGVLLGEIMTYGKMPFPEKTNGDYRQDVLDGKSLEPPSESPQAVWQIMDMCWRYQSNTRPTFSEIEGFLMDLLSPVLVDDTVE</sequence>
<dbReference type="InterPro" id="IPR050198">
    <property type="entry name" value="Non-receptor_tyrosine_kinases"/>
</dbReference>
<organism evidence="17 18">
    <name type="scientific">Pyxicephalus adspersus</name>
    <name type="common">African bullfrog</name>
    <dbReference type="NCBI Taxonomy" id="30357"/>
    <lineage>
        <taxon>Eukaryota</taxon>
        <taxon>Metazoa</taxon>
        <taxon>Chordata</taxon>
        <taxon>Craniata</taxon>
        <taxon>Vertebrata</taxon>
        <taxon>Euteleostomi</taxon>
        <taxon>Amphibia</taxon>
        <taxon>Batrachia</taxon>
        <taxon>Anura</taxon>
        <taxon>Neobatrachia</taxon>
        <taxon>Ranoidea</taxon>
        <taxon>Pyxicephalidae</taxon>
        <taxon>Pyxicephalinae</taxon>
        <taxon>Pyxicephalus</taxon>
    </lineage>
</organism>
<keyword evidence="9" id="KW-0829">Tyrosine-protein kinase</keyword>
<evidence type="ECO:0000256" key="4">
    <source>
        <dbReference type="ARBA" id="ARBA00022679"/>
    </source>
</evidence>
<dbReference type="InterPro" id="IPR000719">
    <property type="entry name" value="Prot_kinase_dom"/>
</dbReference>
<dbReference type="InterPro" id="IPR001452">
    <property type="entry name" value="SH3_domain"/>
</dbReference>
<evidence type="ECO:0000259" key="15">
    <source>
        <dbReference type="PROSITE" id="PS50002"/>
    </source>
</evidence>
<keyword evidence="7 13" id="KW-0067">ATP-binding</keyword>
<keyword evidence="8" id="KW-0472">Membrane</keyword>
<dbReference type="InterPro" id="IPR008266">
    <property type="entry name" value="Tyr_kinase_AS"/>
</dbReference>
<dbReference type="GO" id="GO:0030182">
    <property type="term" value="P:neuron differentiation"/>
    <property type="evidence" value="ECO:0007669"/>
    <property type="project" value="UniProtKB-ARBA"/>
</dbReference>
<dbReference type="GO" id="GO:0005524">
    <property type="term" value="F:ATP binding"/>
    <property type="evidence" value="ECO:0007669"/>
    <property type="project" value="UniProtKB-UniRule"/>
</dbReference>
<dbReference type="Gene3D" id="1.10.510.10">
    <property type="entry name" value="Transferase(Phosphotransferase) domain 1"/>
    <property type="match status" value="1"/>
</dbReference>